<accession>A0A6P2S9Z9</accession>
<evidence type="ECO:0000256" key="1">
    <source>
        <dbReference type="SAM" id="MobiDB-lite"/>
    </source>
</evidence>
<protein>
    <recommendedName>
        <fullName evidence="4">Lipoprotein</fullName>
    </recommendedName>
</protein>
<sequence length="466" mass="49459">MASKRAAWLGFVSSVPFVLSSCTSVYSVKRPDDSSPIYGIPYSLPQKIYIVSAKYTITQCELLKDGSLQVQANKQITITSETQPDPSERYYIPYSSLRNFFKDTDLTVENFDNSTLKSINATITDKTGPTITAVVGTALRIASLAGGVTLTDAGSNPTTKDMCNADVLKALSAQRKSQAPGSGKTKGATKPASASAADAASATQAAAAPDSSSATTFSTVFVWRPQLGSTADPKHSEITGHFYPRQILKKWLTPLGYKALNNKDQNKDTIEIPDASDDVILRSLKTELRIDPVVPQKKTTLDNASVEGIILREPAYGLLQACDEVCPDPTPSGADASGYSTHGVFHVSEETVPQLGSYVILPLRNRMFETQTATIALSSDGAINKLGLKSNAIAPEAASTANTDLDALQKARDARKKARTDAAAADANAAQDAAKQVTNDNKAISDCLSAQKAVREANGTVVGKCQ</sequence>
<dbReference type="RefSeq" id="WP_254601676.1">
    <property type="nucleotide sequence ID" value="NZ_CABVPY010000098.1"/>
</dbReference>
<dbReference type="PROSITE" id="PS51257">
    <property type="entry name" value="PROKAR_LIPOPROTEIN"/>
    <property type="match status" value="1"/>
</dbReference>
<dbReference type="Proteomes" id="UP000494170">
    <property type="component" value="Unassembled WGS sequence"/>
</dbReference>
<evidence type="ECO:0000313" key="3">
    <source>
        <dbReference type="Proteomes" id="UP000494170"/>
    </source>
</evidence>
<dbReference type="EMBL" id="CABVPY010000098">
    <property type="protein sequence ID" value="VWC46671.1"/>
    <property type="molecule type" value="Genomic_DNA"/>
</dbReference>
<proteinExistence type="predicted"/>
<dbReference type="AlphaFoldDB" id="A0A6P2S9Z9"/>
<organism evidence="2 3">
    <name type="scientific">Burkholderia lata (strain ATCC 17760 / DSM 23089 / LMG 22485 / NCIMB 9086 / R18194 / 383)</name>
    <dbReference type="NCBI Taxonomy" id="482957"/>
    <lineage>
        <taxon>Bacteria</taxon>
        <taxon>Pseudomonadati</taxon>
        <taxon>Pseudomonadota</taxon>
        <taxon>Betaproteobacteria</taxon>
        <taxon>Burkholderiales</taxon>
        <taxon>Burkholderiaceae</taxon>
        <taxon>Burkholderia</taxon>
        <taxon>Burkholderia cepacia complex</taxon>
    </lineage>
</organism>
<reference evidence="2 3" key="1">
    <citation type="submission" date="2019-09" db="EMBL/GenBank/DDBJ databases">
        <authorList>
            <person name="Depoorter E."/>
        </authorList>
    </citation>
    <scope>NUCLEOTIDE SEQUENCE [LARGE SCALE GENOMIC DNA]</scope>
    <source>
        <strain evidence="2">LMG 6863</strain>
    </source>
</reference>
<evidence type="ECO:0008006" key="4">
    <source>
        <dbReference type="Google" id="ProtNLM"/>
    </source>
</evidence>
<name>A0A6P2S9Z9_BURL3</name>
<evidence type="ECO:0000313" key="2">
    <source>
        <dbReference type="EMBL" id="VWC46671.1"/>
    </source>
</evidence>
<feature type="region of interest" description="Disordered" evidence="1">
    <location>
        <begin position="174"/>
        <end position="195"/>
    </location>
</feature>
<gene>
    <name evidence="2" type="ORF">BLA6863_07472</name>
</gene>